<dbReference type="InterPro" id="IPR041698">
    <property type="entry name" value="Methyltransf_25"/>
</dbReference>
<dbReference type="CDD" id="cd02440">
    <property type="entry name" value="AdoMet_MTases"/>
    <property type="match status" value="1"/>
</dbReference>
<dbReference type="AlphaFoldDB" id="A0A1H0DDR4"/>
<organism evidence="5 6">
    <name type="scientific">Allokutzneria albata</name>
    <name type="common">Kibdelosporangium albatum</name>
    <dbReference type="NCBI Taxonomy" id="211114"/>
    <lineage>
        <taxon>Bacteria</taxon>
        <taxon>Bacillati</taxon>
        <taxon>Actinomycetota</taxon>
        <taxon>Actinomycetes</taxon>
        <taxon>Pseudonocardiales</taxon>
        <taxon>Pseudonocardiaceae</taxon>
        <taxon>Allokutzneria</taxon>
    </lineage>
</organism>
<dbReference type="Gene3D" id="3.40.50.150">
    <property type="entry name" value="Vaccinia Virus protein VP39"/>
    <property type="match status" value="1"/>
</dbReference>
<dbReference type="InterPro" id="IPR029063">
    <property type="entry name" value="SAM-dependent_MTases_sf"/>
</dbReference>
<name>A0A1H0DDR4_ALLAB</name>
<evidence type="ECO:0000313" key="6">
    <source>
        <dbReference type="Proteomes" id="UP000183376"/>
    </source>
</evidence>
<proteinExistence type="predicted"/>
<dbReference type="EMBL" id="LT629701">
    <property type="protein sequence ID" value="SDN68313.1"/>
    <property type="molecule type" value="Genomic_DNA"/>
</dbReference>
<dbReference type="Proteomes" id="UP000183376">
    <property type="component" value="Chromosome I"/>
</dbReference>
<evidence type="ECO:0000313" key="5">
    <source>
        <dbReference type="EMBL" id="SDN68313.1"/>
    </source>
</evidence>
<feature type="region of interest" description="Disordered" evidence="3">
    <location>
        <begin position="1"/>
        <end position="24"/>
    </location>
</feature>
<dbReference type="Pfam" id="PF13649">
    <property type="entry name" value="Methyltransf_25"/>
    <property type="match status" value="1"/>
</dbReference>
<protein>
    <submittedName>
        <fullName evidence="5">Methyltransferase domain-containing protein</fullName>
    </submittedName>
</protein>
<dbReference type="PROSITE" id="PS00482">
    <property type="entry name" value="DIHYDROOROTASE_1"/>
    <property type="match status" value="1"/>
</dbReference>
<dbReference type="InterPro" id="IPR002195">
    <property type="entry name" value="Dihydroorotase_CS"/>
</dbReference>
<keyword evidence="2 5" id="KW-0808">Transferase</keyword>
<dbReference type="SUPFAM" id="SSF53335">
    <property type="entry name" value="S-adenosyl-L-methionine-dependent methyltransferases"/>
    <property type="match status" value="1"/>
</dbReference>
<keyword evidence="6" id="KW-1185">Reference proteome</keyword>
<accession>A0A1H0DDR4</accession>
<dbReference type="PANTHER" id="PTHR43861">
    <property type="entry name" value="TRANS-ACONITATE 2-METHYLTRANSFERASE-RELATED"/>
    <property type="match status" value="1"/>
</dbReference>
<evidence type="ECO:0000259" key="4">
    <source>
        <dbReference type="Pfam" id="PF13649"/>
    </source>
</evidence>
<evidence type="ECO:0000256" key="3">
    <source>
        <dbReference type="SAM" id="MobiDB-lite"/>
    </source>
</evidence>
<reference evidence="5 6" key="1">
    <citation type="submission" date="2016-10" db="EMBL/GenBank/DDBJ databases">
        <authorList>
            <person name="de Groot N.N."/>
        </authorList>
    </citation>
    <scope>NUCLEOTIDE SEQUENCE [LARGE SCALE GENOMIC DNA]</scope>
    <source>
        <strain evidence="5 6">DSM 44149</strain>
    </source>
</reference>
<dbReference type="PANTHER" id="PTHR43861:SF1">
    <property type="entry name" value="TRANS-ACONITATE 2-METHYLTRANSFERASE"/>
    <property type="match status" value="1"/>
</dbReference>
<sequence>MGQDAYISPTKSRERKKRDGLSDEYTESNKRLGHLLLRCATVSADWIEATRTSYDTVAESYAELLRDGLTGLPYLRSALALFAELVRADGGGPVADVGCGPGHVTAHLRGLGVDAMGVDLSPAMIDIARAEHPGARFEVGSMTDLDLPDASLAGLLAWWSLIHIPDGAVPGVFAHFRRVLRPGGRLLLGFHVGDESRHKTQGYGGYPMDVHVHLRTPGRVADWLRKAGFTIEAEVLLDPDQRVPGGMLFAHRPHQTEES</sequence>
<gene>
    <name evidence="5" type="ORF">SAMN04489726_7744</name>
</gene>
<dbReference type="GO" id="GO:0008168">
    <property type="term" value="F:methyltransferase activity"/>
    <property type="evidence" value="ECO:0007669"/>
    <property type="project" value="UniProtKB-KW"/>
</dbReference>
<evidence type="ECO:0000256" key="1">
    <source>
        <dbReference type="ARBA" id="ARBA00022603"/>
    </source>
</evidence>
<feature type="domain" description="Methyltransferase" evidence="4">
    <location>
        <begin position="94"/>
        <end position="184"/>
    </location>
</feature>
<keyword evidence="1 5" id="KW-0489">Methyltransferase</keyword>
<evidence type="ECO:0000256" key="2">
    <source>
        <dbReference type="ARBA" id="ARBA00022679"/>
    </source>
</evidence>
<dbReference type="eggNOG" id="COG2226">
    <property type="taxonomic scope" value="Bacteria"/>
</dbReference>
<dbReference type="GO" id="GO:0032259">
    <property type="term" value="P:methylation"/>
    <property type="evidence" value="ECO:0007669"/>
    <property type="project" value="UniProtKB-KW"/>
</dbReference>
<dbReference type="GO" id="GO:0016812">
    <property type="term" value="F:hydrolase activity, acting on carbon-nitrogen (but not peptide) bonds, in cyclic amides"/>
    <property type="evidence" value="ECO:0007669"/>
    <property type="project" value="InterPro"/>
</dbReference>
<dbReference type="STRING" id="211114.SAMN04489726_7744"/>